<feature type="transmembrane region" description="Helical" evidence="1">
    <location>
        <begin position="86"/>
        <end position="109"/>
    </location>
</feature>
<dbReference type="Proteomes" id="UP001476247">
    <property type="component" value="Unassembled WGS sequence"/>
</dbReference>
<keyword evidence="1" id="KW-0472">Membrane</keyword>
<evidence type="ECO:0000313" key="4">
    <source>
        <dbReference type="Proteomes" id="UP001476247"/>
    </source>
</evidence>
<accession>A0ABP9Y3K7</accession>
<evidence type="ECO:0000256" key="2">
    <source>
        <dbReference type="SAM" id="SignalP"/>
    </source>
</evidence>
<gene>
    <name evidence="3" type="ORF">HPULCUR_006555</name>
</gene>
<sequence>MRLKSCQLSFLSIVGLLITSGLAQNCTPLNCSASCSPGCSIDDVCTLGTMLTCGVCPDSKCISRIALGLPPLPSAEANTKPSSGPLIGGIVGGIFGGGLLLCGAGYLIYRQRKKKNTLPLAFRSPDKLHRLERTTPMEIEDNNNNNNNNTRQIMSGVIPVTFIPPSRPESIATIPESETPQARYGSFSTFANQHEDDPFSDRPISNAHSIMTTTTHNGSRRGSMESTISHHQTATVVQATQMMRAKPQIMRVNTVKPTNGLSRSGSIKTIKPVETTTDNPFDDKNKIQERKVTDSVMSAPGDGEITIFWNGS</sequence>
<evidence type="ECO:0000313" key="3">
    <source>
        <dbReference type="EMBL" id="GAA5801113.1"/>
    </source>
</evidence>
<keyword evidence="2" id="KW-0732">Signal</keyword>
<protein>
    <recommendedName>
        <fullName evidence="5">Membrane anchor Opy2 N-terminal domain-containing protein</fullName>
    </recommendedName>
</protein>
<reference evidence="3 4" key="1">
    <citation type="submission" date="2024-04" db="EMBL/GenBank/DDBJ databases">
        <title>genome sequences of Mucor flavus KT1a and Helicostylum pulchrum KT1b strains isolation_sourced from the surface of a dry-aged beef.</title>
        <authorList>
            <person name="Toyotome T."/>
            <person name="Hosono M."/>
            <person name="Torimaru M."/>
            <person name="Fukuda K."/>
            <person name="Mikami N."/>
        </authorList>
    </citation>
    <scope>NUCLEOTIDE SEQUENCE [LARGE SCALE GENOMIC DNA]</scope>
    <source>
        <strain evidence="3 4">KT1b</strain>
    </source>
</reference>
<feature type="chain" id="PRO_5046689693" description="Membrane anchor Opy2 N-terminal domain-containing protein" evidence="2">
    <location>
        <begin position="24"/>
        <end position="312"/>
    </location>
</feature>
<name>A0ABP9Y3K7_9FUNG</name>
<organism evidence="3 4">
    <name type="scientific">Helicostylum pulchrum</name>
    <dbReference type="NCBI Taxonomy" id="562976"/>
    <lineage>
        <taxon>Eukaryota</taxon>
        <taxon>Fungi</taxon>
        <taxon>Fungi incertae sedis</taxon>
        <taxon>Mucoromycota</taxon>
        <taxon>Mucoromycotina</taxon>
        <taxon>Mucoromycetes</taxon>
        <taxon>Mucorales</taxon>
        <taxon>Mucorineae</taxon>
        <taxon>Mucoraceae</taxon>
        <taxon>Helicostylum</taxon>
    </lineage>
</organism>
<evidence type="ECO:0000256" key="1">
    <source>
        <dbReference type="SAM" id="Phobius"/>
    </source>
</evidence>
<comment type="caution">
    <text evidence="3">The sequence shown here is derived from an EMBL/GenBank/DDBJ whole genome shotgun (WGS) entry which is preliminary data.</text>
</comment>
<dbReference type="EMBL" id="BAABUJ010000017">
    <property type="protein sequence ID" value="GAA5801113.1"/>
    <property type="molecule type" value="Genomic_DNA"/>
</dbReference>
<proteinExistence type="predicted"/>
<keyword evidence="1" id="KW-0812">Transmembrane</keyword>
<feature type="signal peptide" evidence="2">
    <location>
        <begin position="1"/>
        <end position="23"/>
    </location>
</feature>
<keyword evidence="4" id="KW-1185">Reference proteome</keyword>
<keyword evidence="1" id="KW-1133">Transmembrane helix</keyword>
<evidence type="ECO:0008006" key="5">
    <source>
        <dbReference type="Google" id="ProtNLM"/>
    </source>
</evidence>